<evidence type="ECO:0000313" key="1">
    <source>
        <dbReference type="EMBL" id="CAK0838412.1"/>
    </source>
</evidence>
<dbReference type="Proteomes" id="UP001189429">
    <property type="component" value="Unassembled WGS sequence"/>
</dbReference>
<organism evidence="1 2">
    <name type="scientific">Prorocentrum cordatum</name>
    <dbReference type="NCBI Taxonomy" id="2364126"/>
    <lineage>
        <taxon>Eukaryota</taxon>
        <taxon>Sar</taxon>
        <taxon>Alveolata</taxon>
        <taxon>Dinophyceae</taxon>
        <taxon>Prorocentrales</taxon>
        <taxon>Prorocentraceae</taxon>
        <taxon>Prorocentrum</taxon>
    </lineage>
</organism>
<sequence>MEGNPACSCSHAQSFCTCVDSLSVALLPRDTDFPLPWLALPPPKFCAVMSSSTNAPTCSVWPFRQLGPSHQVQSQRRTFHFKSPMLTSHDSLDIPTVPDWP</sequence>
<gene>
    <name evidence="1" type="ORF">PCOR1329_LOCUS34366</name>
</gene>
<protein>
    <submittedName>
        <fullName evidence="1">Uncharacterized protein</fullName>
    </submittedName>
</protein>
<name>A0ABN9T0P8_9DINO</name>
<comment type="caution">
    <text evidence="1">The sequence shown here is derived from an EMBL/GenBank/DDBJ whole genome shotgun (WGS) entry which is preliminary data.</text>
</comment>
<dbReference type="EMBL" id="CAUYUJ010014222">
    <property type="protein sequence ID" value="CAK0838412.1"/>
    <property type="molecule type" value="Genomic_DNA"/>
</dbReference>
<reference evidence="1" key="1">
    <citation type="submission" date="2023-10" db="EMBL/GenBank/DDBJ databases">
        <authorList>
            <person name="Chen Y."/>
            <person name="Shah S."/>
            <person name="Dougan E. K."/>
            <person name="Thang M."/>
            <person name="Chan C."/>
        </authorList>
    </citation>
    <scope>NUCLEOTIDE SEQUENCE [LARGE SCALE GENOMIC DNA]</scope>
</reference>
<keyword evidence="2" id="KW-1185">Reference proteome</keyword>
<evidence type="ECO:0000313" key="2">
    <source>
        <dbReference type="Proteomes" id="UP001189429"/>
    </source>
</evidence>
<accession>A0ABN9T0P8</accession>
<proteinExistence type="predicted"/>